<keyword evidence="3" id="KW-0808">Transferase</keyword>
<evidence type="ECO:0000256" key="6">
    <source>
        <dbReference type="ARBA" id="ARBA00023136"/>
    </source>
</evidence>
<dbReference type="EMBL" id="DSGT01000002">
    <property type="protein sequence ID" value="HEW52630.1"/>
    <property type="molecule type" value="Genomic_DNA"/>
</dbReference>
<protein>
    <submittedName>
        <fullName evidence="8">DUF2029 domain-containing protein</fullName>
    </submittedName>
</protein>
<feature type="transmembrane region" description="Helical" evidence="7">
    <location>
        <begin position="392"/>
        <end position="415"/>
    </location>
</feature>
<keyword evidence="6 7" id="KW-0472">Membrane</keyword>
<sequence>MTCCGGLQWYNIVETHGIGGLINIYSLCSYPECKAPYPPLAILIFLPVYALANLVPVQWRVILLKLVLVMGPGLAIYRVLKKYRGSRIALLWLASIPFIQILFALQYDVLLAFFVLMSTVMLAEKKVDKAALFLGLASMIKHVALILLPLHVLYLWLSRNTKMLYRYIAILVAAVGCIALPFFVVSPIDFLQHVVFFHSSRAPQDLSLWALPTHLLGEEVVEVVSVLGGLWAAFFLVGYALILFMFYHQVLCCSSCPREKLLAAYTSVVLLLFIALNKVGNLNYVVWFVPAAFMAFEEKHIAKIYKMTAALGLTGALFYAFMLYVPPAAVNQPILVVEDLVQWNARALIAQSLNYYVFAISSLVYRPFTYIMEPLYSPTDFVSDITIFKMLYSARSVAMVGAILTTQVIMTVLIIKKIRWIKEYILSAVQRKQLN</sequence>
<keyword evidence="2" id="KW-1003">Cell membrane</keyword>
<dbReference type="Pfam" id="PF09594">
    <property type="entry name" value="GT87"/>
    <property type="match status" value="1"/>
</dbReference>
<feature type="transmembrane region" description="Helical" evidence="7">
    <location>
        <begin position="130"/>
        <end position="157"/>
    </location>
</feature>
<dbReference type="InterPro" id="IPR018584">
    <property type="entry name" value="GT87"/>
</dbReference>
<keyword evidence="4 7" id="KW-0812">Transmembrane</keyword>
<evidence type="ECO:0000256" key="4">
    <source>
        <dbReference type="ARBA" id="ARBA00022692"/>
    </source>
</evidence>
<feature type="transmembrane region" description="Helical" evidence="7">
    <location>
        <begin position="304"/>
        <end position="325"/>
    </location>
</feature>
<evidence type="ECO:0000256" key="7">
    <source>
        <dbReference type="SAM" id="Phobius"/>
    </source>
</evidence>
<evidence type="ECO:0000256" key="5">
    <source>
        <dbReference type="ARBA" id="ARBA00022989"/>
    </source>
</evidence>
<gene>
    <name evidence="8" type="ORF">ENO77_00355</name>
</gene>
<feature type="transmembrane region" description="Helical" evidence="7">
    <location>
        <begin position="262"/>
        <end position="284"/>
    </location>
</feature>
<feature type="transmembrane region" description="Helical" evidence="7">
    <location>
        <begin position="164"/>
        <end position="184"/>
    </location>
</feature>
<name>A0A7C2V8N7_9CREN</name>
<comment type="subcellular location">
    <subcellularLocation>
        <location evidence="1">Cell membrane</location>
        <topology evidence="1">Multi-pass membrane protein</topology>
    </subcellularLocation>
</comment>
<dbReference type="AlphaFoldDB" id="A0A7C2V8N7"/>
<evidence type="ECO:0000256" key="2">
    <source>
        <dbReference type="ARBA" id="ARBA00022475"/>
    </source>
</evidence>
<dbReference type="GO" id="GO:0016758">
    <property type="term" value="F:hexosyltransferase activity"/>
    <property type="evidence" value="ECO:0007669"/>
    <property type="project" value="InterPro"/>
</dbReference>
<feature type="transmembrane region" description="Helical" evidence="7">
    <location>
        <begin position="230"/>
        <end position="250"/>
    </location>
</feature>
<evidence type="ECO:0000256" key="1">
    <source>
        <dbReference type="ARBA" id="ARBA00004651"/>
    </source>
</evidence>
<feature type="transmembrane region" description="Helical" evidence="7">
    <location>
        <begin position="353"/>
        <end position="372"/>
    </location>
</feature>
<evidence type="ECO:0000313" key="8">
    <source>
        <dbReference type="EMBL" id="HEW52630.1"/>
    </source>
</evidence>
<organism evidence="8">
    <name type="scientific">Ignisphaera aggregans</name>
    <dbReference type="NCBI Taxonomy" id="334771"/>
    <lineage>
        <taxon>Archaea</taxon>
        <taxon>Thermoproteota</taxon>
        <taxon>Thermoprotei</taxon>
        <taxon>Desulfurococcales</taxon>
        <taxon>Desulfurococcaceae</taxon>
        <taxon>Ignisphaera</taxon>
    </lineage>
</organism>
<reference evidence="8" key="1">
    <citation type="journal article" date="2020" name="mSystems">
        <title>Genome- and Community-Level Interaction Insights into Carbon Utilization and Element Cycling Functions of Hydrothermarchaeota in Hydrothermal Sediment.</title>
        <authorList>
            <person name="Zhou Z."/>
            <person name="Liu Y."/>
            <person name="Xu W."/>
            <person name="Pan J."/>
            <person name="Luo Z.H."/>
            <person name="Li M."/>
        </authorList>
    </citation>
    <scope>NUCLEOTIDE SEQUENCE [LARGE SCALE GENOMIC DNA]</scope>
    <source>
        <strain evidence="8">SpSt-16</strain>
    </source>
</reference>
<accession>A0A7C2V8N7</accession>
<feature type="transmembrane region" description="Helical" evidence="7">
    <location>
        <begin position="37"/>
        <end position="55"/>
    </location>
</feature>
<keyword evidence="5 7" id="KW-1133">Transmembrane helix</keyword>
<evidence type="ECO:0000256" key="3">
    <source>
        <dbReference type="ARBA" id="ARBA00022679"/>
    </source>
</evidence>
<feature type="transmembrane region" description="Helical" evidence="7">
    <location>
        <begin position="92"/>
        <end position="118"/>
    </location>
</feature>
<comment type="caution">
    <text evidence="8">The sequence shown here is derived from an EMBL/GenBank/DDBJ whole genome shotgun (WGS) entry which is preliminary data.</text>
</comment>
<proteinExistence type="predicted"/>
<dbReference type="GO" id="GO:0005886">
    <property type="term" value="C:plasma membrane"/>
    <property type="evidence" value="ECO:0007669"/>
    <property type="project" value="UniProtKB-SubCell"/>
</dbReference>